<dbReference type="PROSITE" id="PS50880">
    <property type="entry name" value="TOPRIM"/>
    <property type="match status" value="1"/>
</dbReference>
<evidence type="ECO:0000256" key="4">
    <source>
        <dbReference type="ARBA" id="ARBA00022695"/>
    </source>
</evidence>
<evidence type="ECO:0000313" key="15">
    <source>
        <dbReference type="EMBL" id="SMC84766.1"/>
    </source>
</evidence>
<dbReference type="Gene3D" id="3.90.580.10">
    <property type="entry name" value="Zinc finger, CHC2-type domain"/>
    <property type="match status" value="1"/>
</dbReference>
<dbReference type="GO" id="GO:0000428">
    <property type="term" value="C:DNA-directed RNA polymerase complex"/>
    <property type="evidence" value="ECO:0007669"/>
    <property type="project" value="UniProtKB-KW"/>
</dbReference>
<dbReference type="SUPFAM" id="SSF56731">
    <property type="entry name" value="DNA primase core"/>
    <property type="match status" value="1"/>
</dbReference>
<keyword evidence="11 12" id="KW-0804">Transcription</keyword>
<dbReference type="GO" id="GO:0008270">
    <property type="term" value="F:zinc ion binding"/>
    <property type="evidence" value="ECO:0007669"/>
    <property type="project" value="UniProtKB-KW"/>
</dbReference>
<evidence type="ECO:0000256" key="12">
    <source>
        <dbReference type="HAMAP-Rule" id="MF_00974"/>
    </source>
</evidence>
<reference evidence="15 16" key="1">
    <citation type="submission" date="2017-04" db="EMBL/GenBank/DDBJ databases">
        <authorList>
            <person name="Afonso C.L."/>
            <person name="Miller P.J."/>
            <person name="Scott M.A."/>
            <person name="Spackman E."/>
            <person name="Goraichik I."/>
            <person name="Dimitrov K.M."/>
            <person name="Suarez D.L."/>
            <person name="Swayne D.E."/>
        </authorList>
    </citation>
    <scope>NUCLEOTIDE SEQUENCE [LARGE SCALE GENOMIC DNA]</scope>
    <source>
        <strain evidence="15 16">CGMCC 1.12708</strain>
    </source>
</reference>
<dbReference type="GO" id="GO:1990077">
    <property type="term" value="C:primosome complex"/>
    <property type="evidence" value="ECO:0007669"/>
    <property type="project" value="UniProtKB-KW"/>
</dbReference>
<comment type="subunit">
    <text evidence="12">Monomer. Interacts with DnaB.</text>
</comment>
<evidence type="ECO:0000256" key="8">
    <source>
        <dbReference type="ARBA" id="ARBA00022833"/>
    </source>
</evidence>
<sequence length="642" mass="73815">MITRQTIDTIFSAARVEEVIGDFVHLKRAGGNLKGLSPFVDEKSPSFMVSPAKQIWKDFSSGKGGNVVTFLMEHEQFTYPEALRWLAKRYNIEIEEDREQSDEQKEEVKLRESLYIVSEFAKKYFVEQLNETEEGKNIGLSYFKERGFTKETILKFELGYSPAQRNAFTEYAEKKGYSKALLEASGLSVFNEQGNGIDRFRERVMFPIHSFSGRVLGFGGRILRSDAKAAKYLNSPETEIYHKSKILYGIFQSKQAILKQNECLLVEGYTDVISLHQSGIENVVSSSGTALTPDQIRLIKRLTPNVTILYDGDSAGIKASFRGIDLILEQELNVKVLLFPEGNDPDSFAQKHSSEEIQNYIAENATDFIQFKAKILLEDAKNDPVKKADLIRDIIQSISLVPNMIQRELYIQETSKLMDVREEVLFKELAQILQRKGKEDVPAQRESKPLEVVKEVEKVVIDPINIVEEEIIKLIMQFGNLVIELTADDDEKYETTVIEEIIRQFEVNDLQLKNELYQSILEDVKLGYEQEELRAGDFFIKLFDESKTSVASEAMIEKYSISKNWADKMGIYIKPKEDHIVKDITDTILRYKSFYLDEKIKEFSFILKDENITGELRIEQIEKIMILTQMRSKIFVALNRVI</sequence>
<keyword evidence="7" id="KW-0863">Zinc-finger</keyword>
<evidence type="ECO:0000256" key="2">
    <source>
        <dbReference type="ARBA" id="ARBA00022515"/>
    </source>
</evidence>
<dbReference type="PIRSF" id="PIRSF002811">
    <property type="entry name" value="DnaG"/>
    <property type="match status" value="1"/>
</dbReference>
<dbReference type="NCBIfam" id="TIGR01391">
    <property type="entry name" value="dnaG"/>
    <property type="match status" value="1"/>
</dbReference>
<feature type="domain" description="Toprim" evidence="14">
    <location>
        <begin position="261"/>
        <end position="342"/>
    </location>
</feature>
<comment type="catalytic activity">
    <reaction evidence="12">
        <text>ssDNA + n NTP = ssDNA/pppN(pN)n-1 hybrid + (n-1) diphosphate.</text>
        <dbReference type="EC" id="2.7.7.101"/>
    </reaction>
</comment>
<dbReference type="InterPro" id="IPR002694">
    <property type="entry name" value="Znf_CHC2"/>
</dbReference>
<dbReference type="Gene3D" id="3.90.980.10">
    <property type="entry name" value="DNA primase, catalytic core, N-terminal domain"/>
    <property type="match status" value="1"/>
</dbReference>
<dbReference type="InterPro" id="IPR006171">
    <property type="entry name" value="TOPRIM_dom"/>
</dbReference>
<keyword evidence="9" id="KW-0460">Magnesium</keyword>
<dbReference type="GO" id="GO:0005737">
    <property type="term" value="C:cytoplasm"/>
    <property type="evidence" value="ECO:0007669"/>
    <property type="project" value="TreeGrafter"/>
</dbReference>
<dbReference type="GO" id="GO:0003899">
    <property type="term" value="F:DNA-directed RNA polymerase activity"/>
    <property type="evidence" value="ECO:0007669"/>
    <property type="project" value="UniProtKB-UniRule"/>
</dbReference>
<keyword evidence="5 12" id="KW-0235">DNA replication</keyword>
<evidence type="ECO:0000256" key="5">
    <source>
        <dbReference type="ARBA" id="ARBA00022705"/>
    </source>
</evidence>
<dbReference type="InterPro" id="IPR013264">
    <property type="entry name" value="DNAG_N"/>
</dbReference>
<name>A0A1W2CI97_9FLAO</name>
<dbReference type="FunFam" id="3.90.580.10:FF:000001">
    <property type="entry name" value="DNA primase"/>
    <property type="match status" value="1"/>
</dbReference>
<dbReference type="InterPro" id="IPR036977">
    <property type="entry name" value="DNA_primase_Znf_CHC2"/>
</dbReference>
<dbReference type="PANTHER" id="PTHR30313:SF2">
    <property type="entry name" value="DNA PRIMASE"/>
    <property type="match status" value="1"/>
</dbReference>
<evidence type="ECO:0000256" key="13">
    <source>
        <dbReference type="PIRNR" id="PIRNR002811"/>
    </source>
</evidence>
<keyword evidence="2 12" id="KW-0639">Primosome</keyword>
<dbReference type="RefSeq" id="WP_084018553.1">
    <property type="nucleotide sequence ID" value="NZ_FWXS01000010.1"/>
</dbReference>
<dbReference type="GO" id="GO:0003677">
    <property type="term" value="F:DNA binding"/>
    <property type="evidence" value="ECO:0007669"/>
    <property type="project" value="UniProtKB-KW"/>
</dbReference>
<protein>
    <recommendedName>
        <fullName evidence="12 13">DNA primase</fullName>
        <ecNumber evidence="12">2.7.7.101</ecNumber>
    </recommendedName>
</protein>
<dbReference type="EC" id="2.7.7.101" evidence="12"/>
<keyword evidence="10 12" id="KW-0238">DNA-binding</keyword>
<dbReference type="HAMAP" id="MF_00974">
    <property type="entry name" value="DNA_primase_DnaG"/>
    <property type="match status" value="1"/>
</dbReference>
<dbReference type="Pfam" id="PF13155">
    <property type="entry name" value="Toprim_2"/>
    <property type="match status" value="1"/>
</dbReference>
<evidence type="ECO:0000256" key="11">
    <source>
        <dbReference type="ARBA" id="ARBA00023163"/>
    </source>
</evidence>
<dbReference type="Pfam" id="PF10410">
    <property type="entry name" value="DnaB_bind"/>
    <property type="match status" value="1"/>
</dbReference>
<dbReference type="FunFam" id="3.40.1360.10:FF:000002">
    <property type="entry name" value="DNA primase"/>
    <property type="match status" value="1"/>
</dbReference>
<comment type="cofactor">
    <cofactor evidence="13">
        <name>Zn(2+)</name>
        <dbReference type="ChEBI" id="CHEBI:29105"/>
    </cofactor>
    <text evidence="13">Binds 1 zinc ion per monomer.</text>
</comment>
<evidence type="ECO:0000256" key="7">
    <source>
        <dbReference type="ARBA" id="ARBA00022771"/>
    </source>
</evidence>
<keyword evidence="16" id="KW-1185">Reference proteome</keyword>
<dbReference type="Pfam" id="PF08275">
    <property type="entry name" value="DNAG_N"/>
    <property type="match status" value="1"/>
</dbReference>
<dbReference type="Gene3D" id="3.40.1360.10">
    <property type="match status" value="1"/>
</dbReference>
<dbReference type="CDD" id="cd03364">
    <property type="entry name" value="TOPRIM_DnaG_primases"/>
    <property type="match status" value="1"/>
</dbReference>
<dbReference type="InterPro" id="IPR037068">
    <property type="entry name" value="DNA_primase_core_N_sf"/>
</dbReference>
<dbReference type="EMBL" id="FWXS01000010">
    <property type="protein sequence ID" value="SMC84766.1"/>
    <property type="molecule type" value="Genomic_DNA"/>
</dbReference>
<evidence type="ECO:0000259" key="14">
    <source>
        <dbReference type="PROSITE" id="PS50880"/>
    </source>
</evidence>
<dbReference type="SMART" id="SM00493">
    <property type="entry name" value="TOPRIM"/>
    <property type="match status" value="1"/>
</dbReference>
<dbReference type="AlphaFoldDB" id="A0A1W2CI97"/>
<proteinExistence type="inferred from homology"/>
<comment type="function">
    <text evidence="12 13">RNA polymerase that catalyzes the synthesis of short RNA molecules used as primers for DNA polymerase during DNA replication.</text>
</comment>
<dbReference type="InterPro" id="IPR030846">
    <property type="entry name" value="DnaG_bac"/>
</dbReference>
<gene>
    <name evidence="12" type="primary">dnaG</name>
    <name evidence="15" type="ORF">SAMN06296427_110103</name>
</gene>
<keyword evidence="1 12" id="KW-0240">DNA-directed RNA polymerase</keyword>
<dbReference type="InterPro" id="IPR034151">
    <property type="entry name" value="TOPRIM_DnaG_bac"/>
</dbReference>
<dbReference type="InterPro" id="IPR006295">
    <property type="entry name" value="DNA_primase_DnaG"/>
</dbReference>
<comment type="similarity">
    <text evidence="12 13">Belongs to the DnaG primase family.</text>
</comment>
<dbReference type="Proteomes" id="UP000192393">
    <property type="component" value="Unassembled WGS sequence"/>
</dbReference>
<keyword evidence="6 13" id="KW-0479">Metal-binding</keyword>
<dbReference type="STRING" id="1434700.SAMN06296427_110103"/>
<dbReference type="SUPFAM" id="SSF57783">
    <property type="entry name" value="Zinc beta-ribbon"/>
    <property type="match status" value="1"/>
</dbReference>
<dbReference type="Pfam" id="PF01807">
    <property type="entry name" value="Zn_ribbon_DnaG"/>
    <property type="match status" value="1"/>
</dbReference>
<evidence type="ECO:0000256" key="6">
    <source>
        <dbReference type="ARBA" id="ARBA00022723"/>
    </source>
</evidence>
<evidence type="ECO:0000313" key="16">
    <source>
        <dbReference type="Proteomes" id="UP000192393"/>
    </source>
</evidence>
<keyword evidence="3 12" id="KW-0808">Transferase</keyword>
<dbReference type="InterPro" id="IPR050219">
    <property type="entry name" value="DnaG_primase"/>
</dbReference>
<keyword evidence="8 13" id="KW-0862">Zinc</keyword>
<organism evidence="15 16">
    <name type="scientific">Moheibacter sediminis</name>
    <dbReference type="NCBI Taxonomy" id="1434700"/>
    <lineage>
        <taxon>Bacteria</taxon>
        <taxon>Pseudomonadati</taxon>
        <taxon>Bacteroidota</taxon>
        <taxon>Flavobacteriia</taxon>
        <taxon>Flavobacteriales</taxon>
        <taxon>Weeksellaceae</taxon>
        <taxon>Moheibacter</taxon>
    </lineage>
</organism>
<evidence type="ECO:0000256" key="10">
    <source>
        <dbReference type="ARBA" id="ARBA00023125"/>
    </source>
</evidence>
<keyword evidence="4 12" id="KW-0548">Nucleotidyltransferase</keyword>
<evidence type="ECO:0000256" key="3">
    <source>
        <dbReference type="ARBA" id="ARBA00022679"/>
    </source>
</evidence>
<dbReference type="GO" id="GO:0006269">
    <property type="term" value="P:DNA replication, synthesis of primer"/>
    <property type="evidence" value="ECO:0007669"/>
    <property type="project" value="UniProtKB-UniRule"/>
</dbReference>
<evidence type="ECO:0000256" key="9">
    <source>
        <dbReference type="ARBA" id="ARBA00022842"/>
    </source>
</evidence>
<dbReference type="InterPro" id="IPR019475">
    <property type="entry name" value="DNA_primase_DnaB-bd"/>
</dbReference>
<accession>A0A1W2CI97</accession>
<evidence type="ECO:0000256" key="1">
    <source>
        <dbReference type="ARBA" id="ARBA00022478"/>
    </source>
</evidence>
<dbReference type="PANTHER" id="PTHR30313">
    <property type="entry name" value="DNA PRIMASE"/>
    <property type="match status" value="1"/>
</dbReference>
<dbReference type="OrthoDB" id="9803773at2"/>
<dbReference type="SMART" id="SM00400">
    <property type="entry name" value="ZnF_CHCC"/>
    <property type="match status" value="1"/>
</dbReference>
<comment type="caution">
    <text evidence="12">Lacks conserved residue(s) required for the propagation of feature annotation.</text>
</comment>